<dbReference type="InterPro" id="IPR022516">
    <property type="entry name" value="CHP03798_Ocin"/>
</dbReference>
<dbReference type="Proteomes" id="UP000667802">
    <property type="component" value="Unassembled WGS sequence"/>
</dbReference>
<keyword evidence="2" id="KW-1185">Reference proteome</keyword>
<dbReference type="AlphaFoldDB" id="A0AAP5M922"/>
<sequence>MVTTLSLNFCEIQNFFQEVDTDDCLASKLESIEAPNQFFNLIEQLSQKYGYSFSANDVEQFFKHQYQIADAILDETELQAVAGRSSINACPMNTRFTVCVTVSGCWTSVC</sequence>
<gene>
    <name evidence="1" type="ORF">G7B40_006530</name>
</gene>
<proteinExistence type="predicted"/>
<dbReference type="RefSeq" id="WP_208348994.1">
    <property type="nucleotide sequence ID" value="NZ_JAALHA020000002.1"/>
</dbReference>
<accession>A0AAP5M922</accession>
<comment type="caution">
    <text evidence="1">The sequence shown here is derived from an EMBL/GenBank/DDBJ whole genome shotgun (WGS) entry which is preliminary data.</text>
</comment>
<evidence type="ECO:0000313" key="1">
    <source>
        <dbReference type="EMBL" id="MDR9894228.1"/>
    </source>
</evidence>
<reference evidence="2" key="1">
    <citation type="journal article" date="2021" name="Science">
        <title>Hunting the eagle killer: A cyanobacterial neurotoxin causes vacuolar myelinopathy.</title>
        <authorList>
            <person name="Breinlinger S."/>
            <person name="Phillips T.J."/>
            <person name="Haram B.N."/>
            <person name="Mares J."/>
            <person name="Martinez Yerena J.A."/>
            <person name="Hrouzek P."/>
            <person name="Sobotka R."/>
            <person name="Henderson W.M."/>
            <person name="Schmieder P."/>
            <person name="Williams S.M."/>
            <person name="Lauderdale J.D."/>
            <person name="Wilde H.D."/>
            <person name="Gerrin W."/>
            <person name="Kust A."/>
            <person name="Washington J.W."/>
            <person name="Wagner C."/>
            <person name="Geier B."/>
            <person name="Liebeke M."/>
            <person name="Enke H."/>
            <person name="Niedermeyer T.H.J."/>
            <person name="Wilde S.B."/>
        </authorList>
    </citation>
    <scope>NUCLEOTIDE SEQUENCE [LARGE SCALE GENOMIC DNA]</scope>
    <source>
        <strain evidence="2">Thurmond2011</strain>
    </source>
</reference>
<dbReference type="EMBL" id="JAALHA020000002">
    <property type="protein sequence ID" value="MDR9894228.1"/>
    <property type="molecule type" value="Genomic_DNA"/>
</dbReference>
<protein>
    <submittedName>
        <fullName evidence="1">Nif11-like leader peptide family natural product</fullName>
    </submittedName>
</protein>
<organism evidence="1 2">
    <name type="scientific">Aetokthonos hydrillicola Thurmond2011</name>
    <dbReference type="NCBI Taxonomy" id="2712845"/>
    <lineage>
        <taxon>Bacteria</taxon>
        <taxon>Bacillati</taxon>
        <taxon>Cyanobacteriota</taxon>
        <taxon>Cyanophyceae</taxon>
        <taxon>Nostocales</taxon>
        <taxon>Hapalosiphonaceae</taxon>
        <taxon>Aetokthonos</taxon>
    </lineage>
</organism>
<name>A0AAP5M922_9CYAN</name>
<dbReference type="NCBIfam" id="TIGR03798">
    <property type="entry name" value="leader_Nif11"/>
    <property type="match status" value="1"/>
</dbReference>
<evidence type="ECO:0000313" key="2">
    <source>
        <dbReference type="Proteomes" id="UP000667802"/>
    </source>
</evidence>